<dbReference type="Gene3D" id="3.40.50.1820">
    <property type="entry name" value="alpha/beta hydrolase"/>
    <property type="match status" value="1"/>
</dbReference>
<reference evidence="2 3" key="1">
    <citation type="journal article" date="2015" name="Biotechnol. Biofuels">
        <title>Enhanced degradation of softwood versus hardwood by the white-rot fungus Pycnoporus coccineus.</title>
        <authorList>
            <person name="Couturier M."/>
            <person name="Navarro D."/>
            <person name="Chevret D."/>
            <person name="Henrissat B."/>
            <person name="Piumi F."/>
            <person name="Ruiz-Duenas F.J."/>
            <person name="Martinez A.T."/>
            <person name="Grigoriev I.V."/>
            <person name="Riley R."/>
            <person name="Lipzen A."/>
            <person name="Berrin J.G."/>
            <person name="Master E.R."/>
            <person name="Rosso M.N."/>
        </authorList>
    </citation>
    <scope>NUCLEOTIDE SEQUENCE [LARGE SCALE GENOMIC DNA]</scope>
    <source>
        <strain evidence="2 3">BRFM310</strain>
    </source>
</reference>
<dbReference type="OrthoDB" id="3251587at2759"/>
<name>A0A1Y2J2N8_TRAC3</name>
<keyword evidence="3" id="KW-1185">Reference proteome</keyword>
<proteinExistence type="predicted"/>
<evidence type="ECO:0000259" key="1">
    <source>
        <dbReference type="Pfam" id="PF12697"/>
    </source>
</evidence>
<evidence type="ECO:0000313" key="2">
    <source>
        <dbReference type="EMBL" id="OSD07675.1"/>
    </source>
</evidence>
<gene>
    <name evidence="2" type="ORF">PYCCODRAFT_1357773</name>
</gene>
<organism evidence="2 3">
    <name type="scientific">Trametes coccinea (strain BRFM310)</name>
    <name type="common">Pycnoporus coccineus</name>
    <dbReference type="NCBI Taxonomy" id="1353009"/>
    <lineage>
        <taxon>Eukaryota</taxon>
        <taxon>Fungi</taxon>
        <taxon>Dikarya</taxon>
        <taxon>Basidiomycota</taxon>
        <taxon>Agaricomycotina</taxon>
        <taxon>Agaricomycetes</taxon>
        <taxon>Polyporales</taxon>
        <taxon>Polyporaceae</taxon>
        <taxon>Trametes</taxon>
    </lineage>
</organism>
<accession>A0A1Y2J2N8</accession>
<dbReference type="InterPro" id="IPR000073">
    <property type="entry name" value="AB_hydrolase_1"/>
</dbReference>
<dbReference type="Pfam" id="PF12697">
    <property type="entry name" value="Abhydrolase_6"/>
    <property type="match status" value="1"/>
</dbReference>
<dbReference type="Proteomes" id="UP000193067">
    <property type="component" value="Unassembled WGS sequence"/>
</dbReference>
<evidence type="ECO:0000313" key="3">
    <source>
        <dbReference type="Proteomes" id="UP000193067"/>
    </source>
</evidence>
<dbReference type="AlphaFoldDB" id="A0A1Y2J2N8"/>
<dbReference type="SUPFAM" id="SSF53474">
    <property type="entry name" value="alpha/beta-Hydrolases"/>
    <property type="match status" value="1"/>
</dbReference>
<protein>
    <recommendedName>
        <fullName evidence="1">AB hydrolase-1 domain-containing protein</fullName>
    </recommendedName>
</protein>
<dbReference type="EMBL" id="KZ084087">
    <property type="protein sequence ID" value="OSD07675.1"/>
    <property type="molecule type" value="Genomic_DNA"/>
</dbReference>
<sequence>MPSLIVAGNGVELSYIDSGVPSSAEEGYTTIFAVHGTGFARAIFEKVMSLAKSANIRFVAINRRDFPGSTPFTPEDMKILASGTDDEKAAFVKARGLEFASFVDQFVVRNNIPPISNGGKYGGFALVGWSFGNSVTLSAVANVDSLDAPVRARWASRMRALVLHEPPTVAIGSPLPPKVWTPMIDQSIPEEFRGPMHAQWITSYFKHGDLSTRNLDSVSYVLPTTARVPTIYNIPEERLAEISYAPPTMGSDLLMMLYFANQLNASYKKACFDQGIRQVLPNLKVTMFAGDMSNATTYPAYWVMEDDDKASGGGKINFKGFVKGINHFVVWDEPELTLKAYMDAIF</sequence>
<feature type="domain" description="AB hydrolase-1" evidence="1">
    <location>
        <begin position="33"/>
        <end position="193"/>
    </location>
</feature>
<dbReference type="InterPro" id="IPR029058">
    <property type="entry name" value="AB_hydrolase_fold"/>
</dbReference>